<dbReference type="EMBL" id="LR824009">
    <property type="protein sequence ID" value="CAH0605827.1"/>
    <property type="molecule type" value="Genomic_DNA"/>
</dbReference>
<sequence>MYLLGNSTIWRLIPCLHDYSTRHNLCHIMIKKPSGETGNCALGKRQNLITTQNRIINIIRSCPILKYTILSYTRYYCCYSTVVVIMDPQKYEIDILAHLCFFHSLS</sequence>
<name>A0A9P0C2U7_CHRIL</name>
<accession>A0A9P0C2U7</accession>
<protein>
    <submittedName>
        <fullName evidence="1">Uncharacterized protein</fullName>
    </submittedName>
</protein>
<organism evidence="1 2">
    <name type="scientific">Chrysodeixis includens</name>
    <name type="common">Soybean looper</name>
    <name type="synonym">Pseudoplusia includens</name>
    <dbReference type="NCBI Taxonomy" id="689277"/>
    <lineage>
        <taxon>Eukaryota</taxon>
        <taxon>Metazoa</taxon>
        <taxon>Ecdysozoa</taxon>
        <taxon>Arthropoda</taxon>
        <taxon>Hexapoda</taxon>
        <taxon>Insecta</taxon>
        <taxon>Pterygota</taxon>
        <taxon>Neoptera</taxon>
        <taxon>Endopterygota</taxon>
        <taxon>Lepidoptera</taxon>
        <taxon>Glossata</taxon>
        <taxon>Ditrysia</taxon>
        <taxon>Noctuoidea</taxon>
        <taxon>Noctuidae</taxon>
        <taxon>Plusiinae</taxon>
        <taxon>Chrysodeixis</taxon>
    </lineage>
</organism>
<keyword evidence="2" id="KW-1185">Reference proteome</keyword>
<evidence type="ECO:0000313" key="1">
    <source>
        <dbReference type="EMBL" id="CAH0605827.1"/>
    </source>
</evidence>
<gene>
    <name evidence="1" type="ORF">CINC_LOCUS11754</name>
</gene>
<evidence type="ECO:0000313" key="2">
    <source>
        <dbReference type="Proteomes" id="UP001154114"/>
    </source>
</evidence>
<reference evidence="1" key="1">
    <citation type="submission" date="2021-12" db="EMBL/GenBank/DDBJ databases">
        <authorList>
            <person name="King R."/>
        </authorList>
    </citation>
    <scope>NUCLEOTIDE SEQUENCE</scope>
</reference>
<proteinExistence type="predicted"/>
<dbReference type="Proteomes" id="UP001154114">
    <property type="component" value="Chromosome 6"/>
</dbReference>
<dbReference type="AlphaFoldDB" id="A0A9P0C2U7"/>